<dbReference type="Pfam" id="PF07030">
    <property type="entry name" value="Phage_Mu_Gp36"/>
    <property type="match status" value="1"/>
</dbReference>
<sequence length="142" mass="15542">MYATVDTMLKKFGERELIQLTDTEAPYEDVINYEKLNAALAEANSEIDGYLASRYQLPLPAVPPFLEAIACNMARYHACTGAISENDPIKTRYDNAVKSLKEIAKGTIAIGGTPAGESAPVQTSSNNVMFQVGRHDWGGNKW</sequence>
<dbReference type="EMBL" id="CP016896">
    <property type="protein sequence ID" value="APV35210.1"/>
    <property type="molecule type" value="Genomic_DNA"/>
</dbReference>
<gene>
    <name evidence="1" type="ORF">BEN76_03925</name>
</gene>
<protein>
    <recommendedName>
        <fullName evidence="3">DUF1320 domain-containing protein</fullName>
    </recommendedName>
</protein>
<evidence type="ECO:0008006" key="3">
    <source>
        <dbReference type="Google" id="ProtNLM"/>
    </source>
</evidence>
<dbReference type="RefSeq" id="WP_076032316.1">
    <property type="nucleotide sequence ID" value="NZ_BKCR01000027.1"/>
</dbReference>
<evidence type="ECO:0000313" key="1">
    <source>
        <dbReference type="EMBL" id="APV35210.1"/>
    </source>
</evidence>
<dbReference type="Proteomes" id="UP000185674">
    <property type="component" value="Chromosome"/>
</dbReference>
<organism evidence="1 2">
    <name type="scientific">Acinetobacter soli</name>
    <dbReference type="NCBI Taxonomy" id="487316"/>
    <lineage>
        <taxon>Bacteria</taxon>
        <taxon>Pseudomonadati</taxon>
        <taxon>Pseudomonadota</taxon>
        <taxon>Gammaproteobacteria</taxon>
        <taxon>Moraxellales</taxon>
        <taxon>Moraxellaceae</taxon>
        <taxon>Acinetobacter</taxon>
    </lineage>
</organism>
<dbReference type="STRING" id="487316.BEN76_03925"/>
<evidence type="ECO:0000313" key="2">
    <source>
        <dbReference type="Proteomes" id="UP000185674"/>
    </source>
</evidence>
<dbReference type="InterPro" id="IPR009752">
    <property type="entry name" value="Phage_Mu_GpJ"/>
</dbReference>
<accession>A0A1P8EG75</accession>
<dbReference type="KEGG" id="asol:BEN76_03925"/>
<name>A0A1P8EG75_9GAMM</name>
<dbReference type="AlphaFoldDB" id="A0A1P8EG75"/>
<proteinExistence type="predicted"/>
<reference evidence="1 2" key="1">
    <citation type="submission" date="2016-08" db="EMBL/GenBank/DDBJ databases">
        <title>Complete genome sequence of Acinetobacter baylyi strain GFJ2.</title>
        <authorList>
            <person name="Tabata M."/>
            <person name="Kuboki S."/>
            <person name="Gibu N."/>
            <person name="Kinouchi Y."/>
            <person name="Vangnai A."/>
            <person name="Kasai D."/>
            <person name="Fukuda M."/>
        </authorList>
    </citation>
    <scope>NUCLEOTIDE SEQUENCE [LARGE SCALE GENOMIC DNA]</scope>
    <source>
        <strain evidence="1 2">GFJ2</strain>
    </source>
</reference>